<proteinExistence type="predicted"/>
<dbReference type="HOGENOM" id="CLU_2704074_0_0_10"/>
<accession>G0L7D5</accession>
<organism evidence="1 2">
    <name type="scientific">Zobellia galactanivorans (strain DSM 12802 / CCUG 47099 / CIP 106680 / NCIMB 13871 / Dsij)</name>
    <dbReference type="NCBI Taxonomy" id="63186"/>
    <lineage>
        <taxon>Bacteria</taxon>
        <taxon>Pseudomonadati</taxon>
        <taxon>Bacteroidota</taxon>
        <taxon>Flavobacteriia</taxon>
        <taxon>Flavobacteriales</taxon>
        <taxon>Flavobacteriaceae</taxon>
        <taxon>Zobellia</taxon>
    </lineage>
</organism>
<dbReference type="RefSeq" id="WP_013994530.1">
    <property type="nucleotide sequence ID" value="NC_015844.1"/>
</dbReference>
<dbReference type="Proteomes" id="UP000008898">
    <property type="component" value="Chromosome"/>
</dbReference>
<name>G0L7D5_ZOBGA</name>
<reference evidence="2" key="1">
    <citation type="submission" date="2009-07" db="EMBL/GenBank/DDBJ databases">
        <title>Complete genome sequence of Zobellia galactanivorans Dsij.</title>
        <authorList>
            <consortium name="Genoscope - CEA"/>
        </authorList>
    </citation>
    <scope>NUCLEOTIDE SEQUENCE [LARGE SCALE GENOMIC DNA]</scope>
    <source>
        <strain evidence="2">DSM 12802 / CCUG 47099 / CIP 106680 / NCIMB 13871 / Dsij</strain>
    </source>
</reference>
<gene>
    <name evidence="1" type="ordered locus">zobellia_3198</name>
</gene>
<reference evidence="1 2" key="2">
    <citation type="journal article" date="2012" name="Environ. Microbiol.">
        <title>Characterization of the first alginolytic operons in a marine bacterium: from their emergence in marine Flavobacteriia to their independent transfers to marine Proteobacteria and human gut Bacteroides.</title>
        <authorList>
            <person name="Thomas F."/>
            <person name="Barbeyron T."/>
            <person name="Tonon T."/>
            <person name="Genicot S."/>
            <person name="Czjzek M."/>
            <person name="Michel G."/>
        </authorList>
    </citation>
    <scope>NUCLEOTIDE SEQUENCE [LARGE SCALE GENOMIC DNA]</scope>
    <source>
        <strain evidence="2">DSM 12802 / CCUG 47099 / CIP 106680 / NCIMB 13871 / Dsij</strain>
    </source>
</reference>
<evidence type="ECO:0000313" key="1">
    <source>
        <dbReference type="EMBL" id="CAZ97336.1"/>
    </source>
</evidence>
<evidence type="ECO:0000313" key="2">
    <source>
        <dbReference type="Proteomes" id="UP000008898"/>
    </source>
</evidence>
<dbReference type="KEGG" id="zga:ZOBELLIA_3198"/>
<sequence>MHHNVSAMLSAGLHETTFPPRNSKNLFVLVLSCPAQKQNPKDFAVLVGTPRPMDSALTPALSIAIVTQRFSFH</sequence>
<dbReference type="AlphaFoldDB" id="G0L7D5"/>
<keyword evidence="2" id="KW-1185">Reference proteome</keyword>
<dbReference type="EMBL" id="FP476056">
    <property type="protein sequence ID" value="CAZ97336.1"/>
    <property type="molecule type" value="Genomic_DNA"/>
</dbReference>
<protein>
    <submittedName>
        <fullName evidence="1">Uncharacterized protein</fullName>
    </submittedName>
</protein>